<dbReference type="EMBL" id="JBBKYA010000005">
    <property type="protein sequence ID" value="MFD3276609.1"/>
    <property type="molecule type" value="Genomic_DNA"/>
</dbReference>
<keyword evidence="1" id="KW-1133">Transmembrane helix</keyword>
<proteinExistence type="predicted"/>
<evidence type="ECO:0000313" key="2">
    <source>
        <dbReference type="EMBL" id="MFD3276609.1"/>
    </source>
</evidence>
<sequence>MENVVSNFESPEISIKLTDEKLYIKTLSSSETFALRSINGIGIVDLIEKYNLELAAQKNAKKPTGLYILGGLLMLAGIGNLAVSIGPALIFILLGGGVIYWASTQQAPDPILNSAVRIMISGMNRDFEFDKSGPYLNQIAELVVKVEETLTAYHKNNK</sequence>
<name>A0ABW6D0V4_9BACT</name>
<reference evidence="2 3" key="1">
    <citation type="submission" date="2024-03" db="EMBL/GenBank/DDBJ databases">
        <title>Aquirufa genome sequencing.</title>
        <authorList>
            <person name="Pitt A."/>
            <person name="Hahn M.W."/>
        </authorList>
    </citation>
    <scope>NUCLEOTIDE SEQUENCE [LARGE SCALE GENOMIC DNA]</scope>
    <source>
        <strain evidence="2 3">PLAD-142S6K</strain>
    </source>
</reference>
<protein>
    <recommendedName>
        <fullName evidence="4">QacE</fullName>
    </recommendedName>
</protein>
<keyword evidence="3" id="KW-1185">Reference proteome</keyword>
<comment type="caution">
    <text evidence="2">The sequence shown here is derived from an EMBL/GenBank/DDBJ whole genome shotgun (WGS) entry which is preliminary data.</text>
</comment>
<organism evidence="2 3">
    <name type="scientific">Aquirufa echingensis</name>
    <dbReference type="NCBI Taxonomy" id="3096516"/>
    <lineage>
        <taxon>Bacteria</taxon>
        <taxon>Pseudomonadati</taxon>
        <taxon>Bacteroidota</taxon>
        <taxon>Cytophagia</taxon>
        <taxon>Cytophagales</taxon>
        <taxon>Flectobacillaceae</taxon>
        <taxon>Aquirufa</taxon>
    </lineage>
</organism>
<feature type="transmembrane region" description="Helical" evidence="1">
    <location>
        <begin position="68"/>
        <end position="101"/>
    </location>
</feature>
<dbReference type="Proteomes" id="UP001598114">
    <property type="component" value="Unassembled WGS sequence"/>
</dbReference>
<gene>
    <name evidence="2" type="ORF">SKC38_10255</name>
</gene>
<keyword evidence="1" id="KW-0472">Membrane</keyword>
<evidence type="ECO:0008006" key="4">
    <source>
        <dbReference type="Google" id="ProtNLM"/>
    </source>
</evidence>
<evidence type="ECO:0000256" key="1">
    <source>
        <dbReference type="SAM" id="Phobius"/>
    </source>
</evidence>
<dbReference type="RefSeq" id="WP_377977055.1">
    <property type="nucleotide sequence ID" value="NZ_JBBKYA010000005.1"/>
</dbReference>
<keyword evidence="1" id="KW-0812">Transmembrane</keyword>
<accession>A0ABW6D0V4</accession>
<evidence type="ECO:0000313" key="3">
    <source>
        <dbReference type="Proteomes" id="UP001598114"/>
    </source>
</evidence>